<feature type="region of interest" description="Disordered" evidence="1">
    <location>
        <begin position="187"/>
        <end position="212"/>
    </location>
</feature>
<sequence length="212" mass="23839">MRYWKGFLMVLGMLGFILSACGQTEDDSGSGDSTGEDTEMNESEETSSENGEGSNSNQSSSDFTKEDATSKLTNLGSLLQPETTEEGKVEDFETKDELVENLNQVVVEDVGEQLVEGMFEEKEDGLYVKTGEYAPFLLPEQTYTFEQVEEQSYQIVQKNKTEIYGEYKLTATFAPKDGTYLINQYDVEYKDQPKEDVTTEQTKEGDQEEDGE</sequence>
<name>A0ABY8UUQ2_9BACI</name>
<evidence type="ECO:0000313" key="3">
    <source>
        <dbReference type="EMBL" id="WIF97397.1"/>
    </source>
</evidence>
<feature type="compositionally biased region" description="Polar residues" evidence="1">
    <location>
        <begin position="70"/>
        <end position="82"/>
    </location>
</feature>
<feature type="compositionally biased region" description="Acidic residues" evidence="1">
    <location>
        <begin position="24"/>
        <end position="47"/>
    </location>
</feature>
<feature type="compositionally biased region" description="Basic and acidic residues" evidence="1">
    <location>
        <begin position="187"/>
        <end position="205"/>
    </location>
</feature>
<keyword evidence="2" id="KW-0732">Signal</keyword>
<evidence type="ECO:0000313" key="4">
    <source>
        <dbReference type="Proteomes" id="UP001236652"/>
    </source>
</evidence>
<feature type="region of interest" description="Disordered" evidence="1">
    <location>
        <begin position="23"/>
        <end position="91"/>
    </location>
</feature>
<evidence type="ECO:0008006" key="5">
    <source>
        <dbReference type="Google" id="ProtNLM"/>
    </source>
</evidence>
<organism evidence="3 4">
    <name type="scientific">Pontibacillus chungwhensis</name>
    <dbReference type="NCBI Taxonomy" id="265426"/>
    <lineage>
        <taxon>Bacteria</taxon>
        <taxon>Bacillati</taxon>
        <taxon>Bacillota</taxon>
        <taxon>Bacilli</taxon>
        <taxon>Bacillales</taxon>
        <taxon>Bacillaceae</taxon>
        <taxon>Pontibacillus</taxon>
    </lineage>
</organism>
<feature type="compositionally biased region" description="Low complexity" evidence="1">
    <location>
        <begin position="48"/>
        <end position="61"/>
    </location>
</feature>
<evidence type="ECO:0000256" key="2">
    <source>
        <dbReference type="SAM" id="SignalP"/>
    </source>
</evidence>
<dbReference type="PROSITE" id="PS51257">
    <property type="entry name" value="PROKAR_LIPOPROTEIN"/>
    <property type="match status" value="1"/>
</dbReference>
<accession>A0ABY8UUQ2</accession>
<dbReference type="EMBL" id="CP126446">
    <property type="protein sequence ID" value="WIF97397.1"/>
    <property type="molecule type" value="Genomic_DNA"/>
</dbReference>
<evidence type="ECO:0000256" key="1">
    <source>
        <dbReference type="SAM" id="MobiDB-lite"/>
    </source>
</evidence>
<feature type="signal peptide" evidence="2">
    <location>
        <begin position="1"/>
        <end position="22"/>
    </location>
</feature>
<dbReference type="Proteomes" id="UP001236652">
    <property type="component" value="Chromosome"/>
</dbReference>
<keyword evidence="4" id="KW-1185">Reference proteome</keyword>
<feature type="chain" id="PRO_5047313436" description="Lipoprotein" evidence="2">
    <location>
        <begin position="23"/>
        <end position="212"/>
    </location>
</feature>
<gene>
    <name evidence="3" type="ORF">QNI29_16925</name>
</gene>
<proteinExistence type="predicted"/>
<protein>
    <recommendedName>
        <fullName evidence="5">Lipoprotein</fullName>
    </recommendedName>
</protein>
<reference evidence="3 4" key="1">
    <citation type="submission" date="2023-05" db="EMBL/GenBank/DDBJ databases">
        <title>Comparative genomics reveals the evidence of polycyclic aromatic hydrocarbons degradation in moderately halophilic genus Pontibacillus.</title>
        <authorList>
            <person name="Yang H."/>
            <person name="Qian Z."/>
        </authorList>
    </citation>
    <scope>NUCLEOTIDE SEQUENCE [LARGE SCALE GENOMIC DNA]</scope>
    <source>
        <strain evidence="4">HN14</strain>
    </source>
</reference>
<dbReference type="RefSeq" id="WP_231418871.1">
    <property type="nucleotide sequence ID" value="NZ_CP126446.1"/>
</dbReference>